<evidence type="ECO:0000256" key="2">
    <source>
        <dbReference type="ARBA" id="ARBA00022490"/>
    </source>
</evidence>
<protein>
    <recommendedName>
        <fullName evidence="5">N-terminal methionine N(alpha)-acetyltransferase NatE</fullName>
        <ecNumber evidence="5">2.3.1.258</ecNumber>
    </recommendedName>
</protein>
<dbReference type="InterPro" id="IPR000182">
    <property type="entry name" value="GNAT_dom"/>
</dbReference>
<dbReference type="InterPro" id="IPR016181">
    <property type="entry name" value="Acyl_CoA_acyltransferase"/>
</dbReference>
<evidence type="ECO:0000256" key="9">
    <source>
        <dbReference type="ARBA" id="ARBA00048618"/>
    </source>
</evidence>
<accession>A0A8H3LHH2</accession>
<reference evidence="15" key="1">
    <citation type="submission" date="2019-10" db="EMBL/GenBank/DDBJ databases">
        <title>Conservation and host-specific expression of non-tandemly repeated heterogenous ribosome RNA gene in arbuscular mycorrhizal fungi.</title>
        <authorList>
            <person name="Maeda T."/>
            <person name="Kobayashi Y."/>
            <person name="Nakagawa T."/>
            <person name="Ezawa T."/>
            <person name="Yamaguchi K."/>
            <person name="Bino T."/>
            <person name="Nishimoto Y."/>
            <person name="Shigenobu S."/>
            <person name="Kawaguchi M."/>
        </authorList>
    </citation>
    <scope>NUCLEOTIDE SEQUENCE</scope>
    <source>
        <strain evidence="15">HR1</strain>
    </source>
</reference>
<evidence type="ECO:0000256" key="13">
    <source>
        <dbReference type="ARBA" id="ARBA00049454"/>
    </source>
</evidence>
<keyword evidence="2" id="KW-0963">Cytoplasm</keyword>
<comment type="catalytic activity">
    <reaction evidence="6">
        <text>N-terminal L-methionyl-L-seryl-[protein] + acetyl-CoA = N-terminal N(alpha)-acetyl-L-methionyl-L-seryl-[protein] + CoA + H(+)</text>
        <dbReference type="Rhea" id="RHEA:50568"/>
        <dbReference type="Rhea" id="RHEA-COMP:12728"/>
        <dbReference type="Rhea" id="RHEA-COMP:12729"/>
        <dbReference type="ChEBI" id="CHEBI:15378"/>
        <dbReference type="ChEBI" id="CHEBI:57287"/>
        <dbReference type="ChEBI" id="CHEBI:57288"/>
        <dbReference type="ChEBI" id="CHEBI:133400"/>
        <dbReference type="ChEBI" id="CHEBI:133401"/>
        <dbReference type="EC" id="2.3.1.258"/>
    </reaction>
</comment>
<dbReference type="AlphaFoldDB" id="A0A8H3LHH2"/>
<evidence type="ECO:0000256" key="7">
    <source>
        <dbReference type="ARBA" id="ARBA00048335"/>
    </source>
</evidence>
<evidence type="ECO:0000256" key="10">
    <source>
        <dbReference type="ARBA" id="ARBA00048799"/>
    </source>
</evidence>
<name>A0A8H3LHH2_9GLOM</name>
<dbReference type="Proteomes" id="UP000615446">
    <property type="component" value="Unassembled WGS sequence"/>
</dbReference>
<evidence type="ECO:0000256" key="1">
    <source>
        <dbReference type="ARBA" id="ARBA00004496"/>
    </source>
</evidence>
<sequence>MVTSTAIKNNKTPKRNTAHRVALGEITPNNLGQLKKLNTVLFPVQYSEKFYKDVLEVGEFAKFAYFNDCCIGAVCCRKEQIKESNQGTKLLTHILQHATLTTQHPKFVEIYLHVQTSNEEALAFYKKYDFEIVATVEGYYKKISPPDAYVLSKKL</sequence>
<comment type="catalytic activity">
    <reaction evidence="11">
        <text>N-terminal L-methionyl-L-alanyl-[protein] + acetyl-CoA = N-terminal N(alpha)-acetyl-L-methionyl-L-alanyl-[protein] + CoA + H(+)</text>
        <dbReference type="Rhea" id="RHEA:50564"/>
        <dbReference type="Rhea" id="RHEA-COMP:12726"/>
        <dbReference type="Rhea" id="RHEA-COMP:12727"/>
        <dbReference type="ChEBI" id="CHEBI:15378"/>
        <dbReference type="ChEBI" id="CHEBI:57287"/>
        <dbReference type="ChEBI" id="CHEBI:57288"/>
        <dbReference type="ChEBI" id="CHEBI:133398"/>
        <dbReference type="ChEBI" id="CHEBI:133399"/>
        <dbReference type="EC" id="2.3.1.258"/>
    </reaction>
</comment>
<dbReference type="GO" id="GO:0031415">
    <property type="term" value="C:NatA complex"/>
    <property type="evidence" value="ECO:0007669"/>
    <property type="project" value="TreeGrafter"/>
</dbReference>
<feature type="domain" description="N-acetyltransferase" evidence="14">
    <location>
        <begin position="21"/>
        <end position="155"/>
    </location>
</feature>
<evidence type="ECO:0000256" key="4">
    <source>
        <dbReference type="ARBA" id="ARBA00023315"/>
    </source>
</evidence>
<comment type="subcellular location">
    <subcellularLocation>
        <location evidence="1">Cytoplasm</location>
    </subcellularLocation>
</comment>
<dbReference type="PANTHER" id="PTHR42919:SF8">
    <property type="entry name" value="N-ALPHA-ACETYLTRANSFERASE 50"/>
    <property type="match status" value="1"/>
</dbReference>
<comment type="catalytic activity">
    <reaction evidence="13">
        <text>N-terminal L-methionyl-L-threonyl-[protein] + acetyl-CoA = N-terminal N(alpha)-acetyl-L-methionyl-L-threonyl-[protein] + CoA + H(+)</text>
        <dbReference type="Rhea" id="RHEA:50576"/>
        <dbReference type="Rhea" id="RHEA-COMP:12732"/>
        <dbReference type="Rhea" id="RHEA-COMP:12733"/>
        <dbReference type="ChEBI" id="CHEBI:15378"/>
        <dbReference type="ChEBI" id="CHEBI:57287"/>
        <dbReference type="ChEBI" id="CHEBI:57288"/>
        <dbReference type="ChEBI" id="CHEBI:133404"/>
        <dbReference type="ChEBI" id="CHEBI:133405"/>
        <dbReference type="EC" id="2.3.1.258"/>
    </reaction>
</comment>
<dbReference type="GO" id="GO:0007064">
    <property type="term" value="P:mitotic sister chromatid cohesion"/>
    <property type="evidence" value="ECO:0007669"/>
    <property type="project" value="TreeGrafter"/>
</dbReference>
<evidence type="ECO:0000256" key="11">
    <source>
        <dbReference type="ARBA" id="ARBA00049002"/>
    </source>
</evidence>
<evidence type="ECO:0000259" key="14">
    <source>
        <dbReference type="PROSITE" id="PS51186"/>
    </source>
</evidence>
<comment type="catalytic activity">
    <reaction evidence="8">
        <text>N-terminal L-methionyl-L-phenylalanyl-[protein] + acetyl-CoA = N-terminal N(alpha)-acetyl-L-methionyl-L-phenylalanyl-[protein] + CoA + H(+)</text>
        <dbReference type="Rhea" id="RHEA:50528"/>
        <dbReference type="Rhea" id="RHEA-COMP:12715"/>
        <dbReference type="Rhea" id="RHEA-COMP:12716"/>
        <dbReference type="ChEBI" id="CHEBI:15378"/>
        <dbReference type="ChEBI" id="CHEBI:57287"/>
        <dbReference type="ChEBI" id="CHEBI:57288"/>
        <dbReference type="ChEBI" id="CHEBI:133382"/>
        <dbReference type="ChEBI" id="CHEBI:133383"/>
        <dbReference type="EC" id="2.3.1.258"/>
    </reaction>
</comment>
<comment type="catalytic activity">
    <reaction evidence="12">
        <text>N-terminal L-methionyl-L-leucyl-[protein] + acetyl-CoA = N-terminal N(alpha)-acetyl-L-methionyl-L-leucyl-[protein] + CoA + H(+)</text>
        <dbReference type="Rhea" id="RHEA:50520"/>
        <dbReference type="Rhea" id="RHEA-COMP:12711"/>
        <dbReference type="Rhea" id="RHEA-COMP:12712"/>
        <dbReference type="ChEBI" id="CHEBI:15378"/>
        <dbReference type="ChEBI" id="CHEBI:57287"/>
        <dbReference type="ChEBI" id="CHEBI:57288"/>
        <dbReference type="ChEBI" id="CHEBI:133377"/>
        <dbReference type="ChEBI" id="CHEBI:133378"/>
        <dbReference type="EC" id="2.3.1.258"/>
    </reaction>
</comment>
<organism evidence="15 16">
    <name type="scientific">Rhizophagus clarus</name>
    <dbReference type="NCBI Taxonomy" id="94130"/>
    <lineage>
        <taxon>Eukaryota</taxon>
        <taxon>Fungi</taxon>
        <taxon>Fungi incertae sedis</taxon>
        <taxon>Mucoromycota</taxon>
        <taxon>Glomeromycotina</taxon>
        <taxon>Glomeromycetes</taxon>
        <taxon>Glomerales</taxon>
        <taxon>Glomeraceae</taxon>
        <taxon>Rhizophagus</taxon>
    </lineage>
</organism>
<dbReference type="InterPro" id="IPR051556">
    <property type="entry name" value="N-term/lysine_N-AcTrnsfr"/>
</dbReference>
<dbReference type="EC" id="2.3.1.258" evidence="5"/>
<dbReference type="FunFam" id="3.40.630.30:FF:000078">
    <property type="entry name" value="N-alpha-acetyltransferase 50"/>
    <property type="match status" value="1"/>
</dbReference>
<dbReference type="GO" id="GO:0120518">
    <property type="term" value="F:protein N-terminal-methionine acetyltransferase activity"/>
    <property type="evidence" value="ECO:0007669"/>
    <property type="project" value="UniProtKB-EC"/>
</dbReference>
<comment type="catalytic activity">
    <reaction evidence="10">
        <text>N-terminal L-methionyl-L-valyl-[protein] + acetyl-CoA = N-terminal N(alpha)-acetyl-L-methionyl-L-valyl-[protein] + CoA + H(+)</text>
        <dbReference type="Rhea" id="RHEA:50572"/>
        <dbReference type="Rhea" id="RHEA-COMP:12730"/>
        <dbReference type="Rhea" id="RHEA-COMP:12731"/>
        <dbReference type="ChEBI" id="CHEBI:15378"/>
        <dbReference type="ChEBI" id="CHEBI:57287"/>
        <dbReference type="ChEBI" id="CHEBI:57288"/>
        <dbReference type="ChEBI" id="CHEBI:133402"/>
        <dbReference type="ChEBI" id="CHEBI:133403"/>
        <dbReference type="EC" id="2.3.1.258"/>
    </reaction>
</comment>
<keyword evidence="4" id="KW-0012">Acyltransferase</keyword>
<dbReference type="SUPFAM" id="SSF55729">
    <property type="entry name" value="Acyl-CoA N-acyltransferases (Nat)"/>
    <property type="match status" value="1"/>
</dbReference>
<evidence type="ECO:0000256" key="3">
    <source>
        <dbReference type="ARBA" id="ARBA00022679"/>
    </source>
</evidence>
<comment type="caution">
    <text evidence="15">The sequence shown here is derived from an EMBL/GenBank/DDBJ whole genome shotgun (WGS) entry which is preliminary data.</text>
</comment>
<evidence type="ECO:0000256" key="5">
    <source>
        <dbReference type="ARBA" id="ARBA00039121"/>
    </source>
</evidence>
<dbReference type="PANTHER" id="PTHR42919">
    <property type="entry name" value="N-ALPHA-ACETYLTRANSFERASE"/>
    <property type="match status" value="1"/>
</dbReference>
<evidence type="ECO:0000256" key="6">
    <source>
        <dbReference type="ARBA" id="ARBA00048251"/>
    </source>
</evidence>
<evidence type="ECO:0000313" key="15">
    <source>
        <dbReference type="EMBL" id="GES88613.1"/>
    </source>
</evidence>
<evidence type="ECO:0000256" key="8">
    <source>
        <dbReference type="ARBA" id="ARBA00048490"/>
    </source>
</evidence>
<keyword evidence="3 15" id="KW-0808">Transferase</keyword>
<proteinExistence type="predicted"/>
<dbReference type="OrthoDB" id="47374at2759"/>
<comment type="catalytic activity">
    <reaction evidence="9">
        <text>N-terminal L-methionyl-L-lysyl-[protein] + acetyl-CoA = N-terminal N(alpha)-acetyl-L-methionyl-L-lysyl-[protein] + CoA + H(+)</text>
        <dbReference type="Rhea" id="RHEA:50580"/>
        <dbReference type="Rhea" id="RHEA-COMP:12734"/>
        <dbReference type="Rhea" id="RHEA-COMP:12735"/>
        <dbReference type="ChEBI" id="CHEBI:15378"/>
        <dbReference type="ChEBI" id="CHEBI:57287"/>
        <dbReference type="ChEBI" id="CHEBI:57288"/>
        <dbReference type="ChEBI" id="CHEBI:133406"/>
        <dbReference type="ChEBI" id="CHEBI:133407"/>
        <dbReference type="EC" id="2.3.1.258"/>
    </reaction>
</comment>
<evidence type="ECO:0000256" key="12">
    <source>
        <dbReference type="ARBA" id="ARBA00049103"/>
    </source>
</evidence>
<comment type="catalytic activity">
    <reaction evidence="7">
        <text>N-terminal L-methionyl-L-tyrosyl-[protein] + acetyl-CoA = N-terminal N(alpha)-acetyl-L-methionyl-L-tyrosyl-[protein] + CoA + H(+)</text>
        <dbReference type="Rhea" id="RHEA:50532"/>
        <dbReference type="Rhea" id="RHEA-COMP:12717"/>
        <dbReference type="Rhea" id="RHEA-COMP:12718"/>
        <dbReference type="ChEBI" id="CHEBI:15378"/>
        <dbReference type="ChEBI" id="CHEBI:57287"/>
        <dbReference type="ChEBI" id="CHEBI:57288"/>
        <dbReference type="ChEBI" id="CHEBI:133384"/>
        <dbReference type="ChEBI" id="CHEBI:133385"/>
        <dbReference type="EC" id="2.3.1.258"/>
    </reaction>
</comment>
<dbReference type="Gene3D" id="3.40.630.30">
    <property type="match status" value="2"/>
</dbReference>
<dbReference type="PROSITE" id="PS51186">
    <property type="entry name" value="GNAT"/>
    <property type="match status" value="1"/>
</dbReference>
<evidence type="ECO:0000313" key="16">
    <source>
        <dbReference type="Proteomes" id="UP000615446"/>
    </source>
</evidence>
<gene>
    <name evidence="15" type="ORF">RCL2_001555300</name>
</gene>
<dbReference type="EMBL" id="BLAL01000180">
    <property type="protein sequence ID" value="GES88613.1"/>
    <property type="molecule type" value="Genomic_DNA"/>
</dbReference>